<protein>
    <recommendedName>
        <fullName evidence="3">Dodecin</fullName>
    </recommendedName>
</protein>
<dbReference type="RefSeq" id="WP_146400064.1">
    <property type="nucleotide sequence ID" value="NZ_SJPJ01000001.1"/>
</dbReference>
<reference evidence="1 2" key="1">
    <citation type="submission" date="2019-02" db="EMBL/GenBank/DDBJ databases">
        <title>Deep-cultivation of Planctomycetes and their phenomic and genomic characterization uncovers novel biology.</title>
        <authorList>
            <person name="Wiegand S."/>
            <person name="Jogler M."/>
            <person name="Boedeker C."/>
            <person name="Pinto D."/>
            <person name="Vollmers J."/>
            <person name="Rivas-Marin E."/>
            <person name="Kohn T."/>
            <person name="Peeters S.H."/>
            <person name="Heuer A."/>
            <person name="Rast P."/>
            <person name="Oberbeckmann S."/>
            <person name="Bunk B."/>
            <person name="Jeske O."/>
            <person name="Meyerdierks A."/>
            <person name="Storesund J.E."/>
            <person name="Kallscheuer N."/>
            <person name="Luecker S."/>
            <person name="Lage O.M."/>
            <person name="Pohl T."/>
            <person name="Merkel B.J."/>
            <person name="Hornburger P."/>
            <person name="Mueller R.-W."/>
            <person name="Bruemmer F."/>
            <person name="Labrenz M."/>
            <person name="Spormann A.M."/>
            <person name="Op Den Camp H."/>
            <person name="Overmann J."/>
            <person name="Amann R."/>
            <person name="Jetten M.S.M."/>
            <person name="Mascher T."/>
            <person name="Medema M.H."/>
            <person name="Devos D.P."/>
            <person name="Kaster A.-K."/>
            <person name="Ovreas L."/>
            <person name="Rohde M."/>
            <person name="Galperin M.Y."/>
            <person name="Jogler C."/>
        </authorList>
    </citation>
    <scope>NUCLEOTIDE SEQUENCE [LARGE SCALE GENOMIC DNA]</scope>
    <source>
        <strain evidence="1 2">CA13</strain>
    </source>
</reference>
<keyword evidence="2" id="KW-1185">Reference proteome</keyword>
<proteinExistence type="predicted"/>
<gene>
    <name evidence="1" type="ORF">CA13_45820</name>
</gene>
<dbReference type="InterPro" id="IPR025543">
    <property type="entry name" value="Dodecin-like"/>
</dbReference>
<dbReference type="Pfam" id="PF07311">
    <property type="entry name" value="Dodecin"/>
    <property type="match status" value="1"/>
</dbReference>
<name>A0A5C5Z6T0_9BACT</name>
<evidence type="ECO:0008006" key="3">
    <source>
        <dbReference type="Google" id="ProtNLM"/>
    </source>
</evidence>
<dbReference type="NCBIfam" id="NF043052">
    <property type="entry name" value="DodecBact"/>
    <property type="match status" value="1"/>
</dbReference>
<dbReference type="InterPro" id="IPR036694">
    <property type="entry name" value="Dodecin-like_sf"/>
</dbReference>
<dbReference type="PANTHER" id="PTHR39324:SF1">
    <property type="entry name" value="CALCIUM DODECIN"/>
    <property type="match status" value="1"/>
</dbReference>
<sequence length="68" mass="7550">MPNRVYKKIEVTGTSTISIEEAVQSALKHASQSVRGLSWFEVLETRGNIIEGTVDNWQVTVKIGFALD</sequence>
<dbReference type="Gene3D" id="3.30.1660.10">
    <property type="entry name" value="Flavin-binding protein dodecin"/>
    <property type="match status" value="1"/>
</dbReference>
<evidence type="ECO:0000313" key="2">
    <source>
        <dbReference type="Proteomes" id="UP000315010"/>
    </source>
</evidence>
<dbReference type="InterPro" id="IPR050049">
    <property type="entry name" value="Dodecin_bact"/>
</dbReference>
<dbReference type="InterPro" id="IPR009923">
    <property type="entry name" value="Dodecin"/>
</dbReference>
<dbReference type="PANTHER" id="PTHR39324">
    <property type="entry name" value="CALCIUM DODECIN"/>
    <property type="match status" value="1"/>
</dbReference>
<evidence type="ECO:0000313" key="1">
    <source>
        <dbReference type="EMBL" id="TWT83119.1"/>
    </source>
</evidence>
<dbReference type="EMBL" id="SJPJ01000001">
    <property type="protein sequence ID" value="TWT83119.1"/>
    <property type="molecule type" value="Genomic_DNA"/>
</dbReference>
<comment type="caution">
    <text evidence="1">The sequence shown here is derived from an EMBL/GenBank/DDBJ whole genome shotgun (WGS) entry which is preliminary data.</text>
</comment>
<accession>A0A5C5Z6T0</accession>
<organism evidence="1 2">
    <name type="scientific">Novipirellula herctigrandis</name>
    <dbReference type="NCBI Taxonomy" id="2527986"/>
    <lineage>
        <taxon>Bacteria</taxon>
        <taxon>Pseudomonadati</taxon>
        <taxon>Planctomycetota</taxon>
        <taxon>Planctomycetia</taxon>
        <taxon>Pirellulales</taxon>
        <taxon>Pirellulaceae</taxon>
        <taxon>Novipirellula</taxon>
    </lineage>
</organism>
<dbReference type="OrthoDB" id="1707990at2"/>
<dbReference type="AlphaFoldDB" id="A0A5C5Z6T0"/>
<dbReference type="SUPFAM" id="SSF89807">
    <property type="entry name" value="Dodecin-like"/>
    <property type="match status" value="1"/>
</dbReference>
<dbReference type="Proteomes" id="UP000315010">
    <property type="component" value="Unassembled WGS sequence"/>
</dbReference>